<dbReference type="AlphaFoldDB" id="A0A809RTV7"/>
<evidence type="ECO:0000313" key="2">
    <source>
        <dbReference type="Proteomes" id="UP000662873"/>
    </source>
</evidence>
<dbReference type="EMBL" id="AP021858">
    <property type="protein sequence ID" value="BBO23192.1"/>
    <property type="molecule type" value="Genomic_DNA"/>
</dbReference>
<reference evidence="1" key="1">
    <citation type="journal article" name="DNA Res.">
        <title>The physiological potential of anammox bacteria as revealed by their core genome structure.</title>
        <authorList>
            <person name="Okubo T."/>
            <person name="Toyoda A."/>
            <person name="Fukuhara K."/>
            <person name="Uchiyama I."/>
            <person name="Harigaya Y."/>
            <person name="Kuroiwa M."/>
            <person name="Suzuki T."/>
            <person name="Murakami Y."/>
            <person name="Suwa Y."/>
            <person name="Takami H."/>
        </authorList>
    </citation>
    <scope>NUCLEOTIDE SEQUENCE</scope>
    <source>
        <strain evidence="1">317325-2</strain>
    </source>
</reference>
<dbReference type="KEGG" id="npy:NPRO_07870"/>
<proteinExistence type="predicted"/>
<accession>A0A809RTV7</accession>
<name>A0A809RTV7_9BACT</name>
<gene>
    <name evidence="1" type="ORF">NPRO_07870</name>
</gene>
<evidence type="ECO:0000313" key="1">
    <source>
        <dbReference type="EMBL" id="BBO23192.1"/>
    </source>
</evidence>
<sequence length="102" mass="10935">MIGTFIGLNSAEPDLTVSESRADELSKALGEIARLSGQQWHTQTEATATALLMTDAFVSGGIEKATEMFEETMAKASEAEELQAAITAILSKHGFPIEAEYQ</sequence>
<organism evidence="1 2">
    <name type="scientific">Candidatus Nitrosymbiomonas proteolyticus</name>
    <dbReference type="NCBI Taxonomy" id="2608984"/>
    <lineage>
        <taxon>Bacteria</taxon>
        <taxon>Bacillati</taxon>
        <taxon>Armatimonadota</taxon>
        <taxon>Armatimonadota incertae sedis</taxon>
        <taxon>Candidatus Nitrosymbiomonas</taxon>
    </lineage>
</organism>
<protein>
    <submittedName>
        <fullName evidence="1">Uncharacterized protein</fullName>
    </submittedName>
</protein>
<dbReference type="Proteomes" id="UP000662873">
    <property type="component" value="Chromosome"/>
</dbReference>